<dbReference type="EMBL" id="KQ107504">
    <property type="protein sequence ID" value="KMS65516.1"/>
    <property type="molecule type" value="Genomic_DNA"/>
</dbReference>
<sequence>GLSVPKQKNRLELAHYEKVRARVVLASVRWVNVTDSVTQVLDVVSECLMEVKSEPSTGADLALATKGIEVGFAFSARLFQSARLPAYSDAELDLMFARTAEDILAGRYPADEKDYMALGVMQ</sequence>
<organism evidence="2 3">
    <name type="scientific">Beta vulgaris subsp. vulgaris</name>
    <name type="common">Beet</name>
    <dbReference type="NCBI Taxonomy" id="3555"/>
    <lineage>
        <taxon>Eukaryota</taxon>
        <taxon>Viridiplantae</taxon>
        <taxon>Streptophyta</taxon>
        <taxon>Embryophyta</taxon>
        <taxon>Tracheophyta</taxon>
        <taxon>Spermatophyta</taxon>
        <taxon>Magnoliopsida</taxon>
        <taxon>eudicotyledons</taxon>
        <taxon>Gunneridae</taxon>
        <taxon>Pentapetalae</taxon>
        <taxon>Caryophyllales</taxon>
        <taxon>Chenopodiaceae</taxon>
        <taxon>Betoideae</taxon>
        <taxon>Beta</taxon>
    </lineage>
</organism>
<gene>
    <name evidence="2" type="ORF">BVRB_035190</name>
</gene>
<feature type="domain" description="FERM" evidence="1">
    <location>
        <begin position="1"/>
        <end position="122"/>
    </location>
</feature>
<name>A0A0J7YPM8_BETVV</name>
<evidence type="ECO:0000313" key="3">
    <source>
        <dbReference type="Proteomes" id="UP000035740"/>
    </source>
</evidence>
<evidence type="ECO:0000313" key="2">
    <source>
        <dbReference type="EMBL" id="KMS65516.1"/>
    </source>
</evidence>
<dbReference type="InterPro" id="IPR000299">
    <property type="entry name" value="FERM_domain"/>
</dbReference>
<feature type="non-terminal residue" evidence="2">
    <location>
        <position position="122"/>
    </location>
</feature>
<dbReference type="PROSITE" id="PS50057">
    <property type="entry name" value="FERM_3"/>
    <property type="match status" value="1"/>
</dbReference>
<reference evidence="2 3" key="1">
    <citation type="journal article" date="2014" name="Nature">
        <title>The genome of the recently domesticated crop plant sugar beet (Beta vulgaris).</title>
        <authorList>
            <person name="Dohm J.C."/>
            <person name="Minoche A.E."/>
            <person name="Holtgrawe D."/>
            <person name="Capella-Gutierrez S."/>
            <person name="Zakrzewski F."/>
            <person name="Tafer H."/>
            <person name="Rupp O."/>
            <person name="Sorensen T.R."/>
            <person name="Stracke R."/>
            <person name="Reinhardt R."/>
            <person name="Goesmann A."/>
            <person name="Kraft T."/>
            <person name="Schulz B."/>
            <person name="Stadler P.F."/>
            <person name="Schmidt T."/>
            <person name="Gabaldon T."/>
            <person name="Lehrach H."/>
            <person name="Weisshaar B."/>
            <person name="Himmelbauer H."/>
        </authorList>
    </citation>
    <scope>NUCLEOTIDE SEQUENCE [LARGE SCALE GENOMIC DNA]</scope>
    <source>
        <tissue evidence="2">Taproot</tissue>
    </source>
</reference>
<proteinExistence type="predicted"/>
<dbReference type="OrthoDB" id="6108017at2759"/>
<accession>A0A0J7YPM8</accession>
<keyword evidence="3" id="KW-1185">Reference proteome</keyword>
<feature type="non-terminal residue" evidence="2">
    <location>
        <position position="1"/>
    </location>
</feature>
<dbReference type="Proteomes" id="UP000035740">
    <property type="component" value="Unassembled WGS sequence"/>
</dbReference>
<protein>
    <recommendedName>
        <fullName evidence="1">FERM domain-containing protein</fullName>
    </recommendedName>
</protein>
<evidence type="ECO:0000259" key="1">
    <source>
        <dbReference type="PROSITE" id="PS50057"/>
    </source>
</evidence>
<dbReference type="AlphaFoldDB" id="A0A0J7YPM8"/>
<dbReference type="Gramene" id="KMS65516">
    <property type="protein sequence ID" value="KMS65516"/>
    <property type="gene ID" value="BVRB_035190"/>
</dbReference>